<sequence length="129" mass="14083">MHIGISVRVTLPFDQAVERTRAALKEQGFGVLTEIDVQQTLREKLGEETERYLIHGACNPSLAHRALDVDRRIGLLLPCNVVVREGAQATIVEALDPEIMVRATGEPGFEPVATEAAARLRKALDTIAS</sequence>
<keyword evidence="3" id="KW-1185">Reference proteome</keyword>
<dbReference type="Pfam" id="PF03625">
    <property type="entry name" value="DUF302"/>
    <property type="match status" value="1"/>
</dbReference>
<protein>
    <submittedName>
        <fullName evidence="2">DUF302 domain-containing protein</fullName>
    </submittedName>
</protein>
<evidence type="ECO:0000259" key="1">
    <source>
        <dbReference type="Pfam" id="PF03625"/>
    </source>
</evidence>
<dbReference type="InterPro" id="IPR016796">
    <property type="entry name" value="UCP021774"/>
</dbReference>
<name>A0ABW5FQB3_9PSEU</name>
<dbReference type="Gene3D" id="3.30.310.70">
    <property type="entry name" value="TT1751-like domain"/>
    <property type="match status" value="1"/>
</dbReference>
<dbReference type="SUPFAM" id="SSF103247">
    <property type="entry name" value="TT1751-like"/>
    <property type="match status" value="1"/>
</dbReference>
<accession>A0ABW5FQB3</accession>
<proteinExistence type="predicted"/>
<feature type="domain" description="DUF302" evidence="1">
    <location>
        <begin position="35"/>
        <end position="97"/>
    </location>
</feature>
<evidence type="ECO:0000313" key="3">
    <source>
        <dbReference type="Proteomes" id="UP001597417"/>
    </source>
</evidence>
<gene>
    <name evidence="2" type="ORF">ACFSXZ_09750</name>
</gene>
<dbReference type="PIRSF" id="PIRSF021774">
    <property type="entry name" value="UCP021774"/>
    <property type="match status" value="1"/>
</dbReference>
<dbReference type="PANTHER" id="PTHR38342">
    <property type="entry name" value="SLR5037 PROTEIN"/>
    <property type="match status" value="1"/>
</dbReference>
<evidence type="ECO:0000313" key="2">
    <source>
        <dbReference type="EMBL" id="MFD2416607.1"/>
    </source>
</evidence>
<dbReference type="EMBL" id="JBHUKR010000006">
    <property type="protein sequence ID" value="MFD2416607.1"/>
    <property type="molecule type" value="Genomic_DNA"/>
</dbReference>
<dbReference type="CDD" id="cd14797">
    <property type="entry name" value="DUF302"/>
    <property type="match status" value="1"/>
</dbReference>
<comment type="caution">
    <text evidence="2">The sequence shown here is derived from an EMBL/GenBank/DDBJ whole genome shotgun (WGS) entry which is preliminary data.</text>
</comment>
<dbReference type="InterPro" id="IPR005180">
    <property type="entry name" value="DUF302"/>
</dbReference>
<dbReference type="RefSeq" id="WP_378263545.1">
    <property type="nucleotide sequence ID" value="NZ_JBHUKR010000006.1"/>
</dbReference>
<organism evidence="2 3">
    <name type="scientific">Amycolatopsis pigmentata</name>
    <dbReference type="NCBI Taxonomy" id="450801"/>
    <lineage>
        <taxon>Bacteria</taxon>
        <taxon>Bacillati</taxon>
        <taxon>Actinomycetota</taxon>
        <taxon>Actinomycetes</taxon>
        <taxon>Pseudonocardiales</taxon>
        <taxon>Pseudonocardiaceae</taxon>
        <taxon>Amycolatopsis</taxon>
    </lineage>
</organism>
<dbReference type="PANTHER" id="PTHR38342:SF1">
    <property type="entry name" value="SLR5037 PROTEIN"/>
    <property type="match status" value="1"/>
</dbReference>
<reference evidence="3" key="1">
    <citation type="journal article" date="2019" name="Int. J. Syst. Evol. Microbiol.">
        <title>The Global Catalogue of Microorganisms (GCM) 10K type strain sequencing project: providing services to taxonomists for standard genome sequencing and annotation.</title>
        <authorList>
            <consortium name="The Broad Institute Genomics Platform"/>
            <consortium name="The Broad Institute Genome Sequencing Center for Infectious Disease"/>
            <person name="Wu L."/>
            <person name="Ma J."/>
        </authorList>
    </citation>
    <scope>NUCLEOTIDE SEQUENCE [LARGE SCALE GENOMIC DNA]</scope>
    <source>
        <strain evidence="3">CGMCC 4.7645</strain>
    </source>
</reference>
<dbReference type="InterPro" id="IPR035923">
    <property type="entry name" value="TT1751-like_sf"/>
</dbReference>
<dbReference type="Proteomes" id="UP001597417">
    <property type="component" value="Unassembled WGS sequence"/>
</dbReference>